<dbReference type="AlphaFoldDB" id="A0A8H2VYX9"/>
<comment type="caution">
    <text evidence="2">The sequence shown here is derived from an EMBL/GenBank/DDBJ whole genome shotgun (WGS) entry which is preliminary data.</text>
</comment>
<feature type="region of interest" description="Disordered" evidence="1">
    <location>
        <begin position="1"/>
        <end position="29"/>
    </location>
</feature>
<accession>A0A8H2VYX9</accession>
<proteinExistence type="predicted"/>
<organism evidence="2 3">
    <name type="scientific">Sclerotinia trifoliorum</name>
    <dbReference type="NCBI Taxonomy" id="28548"/>
    <lineage>
        <taxon>Eukaryota</taxon>
        <taxon>Fungi</taxon>
        <taxon>Dikarya</taxon>
        <taxon>Ascomycota</taxon>
        <taxon>Pezizomycotina</taxon>
        <taxon>Leotiomycetes</taxon>
        <taxon>Helotiales</taxon>
        <taxon>Sclerotiniaceae</taxon>
        <taxon>Sclerotinia</taxon>
    </lineage>
</organism>
<keyword evidence="3" id="KW-1185">Reference proteome</keyword>
<dbReference type="EMBL" id="CAJHIA010000021">
    <property type="protein sequence ID" value="CAD6446615.1"/>
    <property type="molecule type" value="Genomic_DNA"/>
</dbReference>
<protein>
    <submittedName>
        <fullName evidence="2">1666a913-4b96-437d-860c-a94f7f4ae0d7-CDS</fullName>
    </submittedName>
</protein>
<evidence type="ECO:0000313" key="3">
    <source>
        <dbReference type="Proteomes" id="UP000624404"/>
    </source>
</evidence>
<evidence type="ECO:0000313" key="2">
    <source>
        <dbReference type="EMBL" id="CAD6446615.1"/>
    </source>
</evidence>
<name>A0A8H2VYX9_9HELO</name>
<gene>
    <name evidence="2" type="ORF">SCLTRI_LOCUS6408</name>
</gene>
<feature type="compositionally biased region" description="Polar residues" evidence="1">
    <location>
        <begin position="1"/>
        <end position="22"/>
    </location>
</feature>
<reference evidence="2" key="1">
    <citation type="submission" date="2020-10" db="EMBL/GenBank/DDBJ databases">
        <authorList>
            <person name="Kusch S."/>
        </authorList>
    </citation>
    <scope>NUCLEOTIDE SEQUENCE</scope>
    <source>
        <strain evidence="2">SwB9</strain>
    </source>
</reference>
<dbReference type="Proteomes" id="UP000624404">
    <property type="component" value="Unassembled WGS sequence"/>
</dbReference>
<evidence type="ECO:0000256" key="1">
    <source>
        <dbReference type="SAM" id="MobiDB-lite"/>
    </source>
</evidence>
<sequence length="29" mass="3081">MTNFERTGGQTAHSCSCLSSSKAYKPCEG</sequence>